<dbReference type="Proteomes" id="UP001530400">
    <property type="component" value="Unassembled WGS sequence"/>
</dbReference>
<keyword evidence="2" id="KW-0812">Transmembrane</keyword>
<evidence type="ECO:0000256" key="2">
    <source>
        <dbReference type="SAM" id="Phobius"/>
    </source>
</evidence>
<comment type="caution">
    <text evidence="3">The sequence shown here is derived from an EMBL/GenBank/DDBJ whole genome shotgun (WGS) entry which is preliminary data.</text>
</comment>
<keyword evidence="4" id="KW-1185">Reference proteome</keyword>
<evidence type="ECO:0000313" key="3">
    <source>
        <dbReference type="EMBL" id="KAL3798114.1"/>
    </source>
</evidence>
<feature type="transmembrane region" description="Helical" evidence="2">
    <location>
        <begin position="193"/>
        <end position="215"/>
    </location>
</feature>
<feature type="region of interest" description="Disordered" evidence="1">
    <location>
        <begin position="106"/>
        <end position="156"/>
    </location>
</feature>
<gene>
    <name evidence="3" type="ORF">ACHAWO_010858</name>
</gene>
<dbReference type="AlphaFoldDB" id="A0ABD3QCL6"/>
<feature type="compositionally biased region" description="Polar residues" evidence="1">
    <location>
        <begin position="129"/>
        <end position="148"/>
    </location>
</feature>
<proteinExistence type="predicted"/>
<name>A0ABD3QCL6_9STRA</name>
<protein>
    <submittedName>
        <fullName evidence="3">Uncharacterized protein</fullName>
    </submittedName>
</protein>
<feature type="transmembrane region" description="Helical" evidence="2">
    <location>
        <begin position="529"/>
        <end position="550"/>
    </location>
</feature>
<feature type="region of interest" description="Disordered" evidence="1">
    <location>
        <begin position="1"/>
        <end position="79"/>
    </location>
</feature>
<keyword evidence="2" id="KW-1133">Transmembrane helix</keyword>
<reference evidence="3 4" key="1">
    <citation type="submission" date="2024-10" db="EMBL/GenBank/DDBJ databases">
        <title>Updated reference genomes for cyclostephanoid diatoms.</title>
        <authorList>
            <person name="Roberts W.R."/>
            <person name="Alverson A.J."/>
        </authorList>
    </citation>
    <scope>NUCLEOTIDE SEQUENCE [LARGE SCALE GENOMIC DNA]</scope>
    <source>
        <strain evidence="3 4">AJA010-31</strain>
    </source>
</reference>
<feature type="transmembrane region" description="Helical" evidence="2">
    <location>
        <begin position="170"/>
        <end position="187"/>
    </location>
</feature>
<keyword evidence="2" id="KW-0472">Membrane</keyword>
<feature type="region of interest" description="Disordered" evidence="1">
    <location>
        <begin position="563"/>
        <end position="585"/>
    </location>
</feature>
<dbReference type="EMBL" id="JALLPJ020000230">
    <property type="protein sequence ID" value="KAL3798114.1"/>
    <property type="molecule type" value="Genomic_DNA"/>
</dbReference>
<accession>A0ABD3QCL6</accession>
<feature type="compositionally biased region" description="Basic and acidic residues" evidence="1">
    <location>
        <begin position="15"/>
        <end position="37"/>
    </location>
</feature>
<sequence>MASESPDNDGSNGGKDNKRPENRSNVDPTRDPWESGLRRRRRDASRGSNDESSRGRDNEITTHHTNNSGTFGGAAGSIPSNQSFTTGGACGNGSTVMLSTHASAAAGLGPSHSTPYKTPTKDSMLVPITPSTATISGETAESTIISSPRSHRGHRPQSLRRQYQILENQIYLLLGSTSIGFILFLVFTLPFFALISLALMAASLAALAPVASSAIRTRYQLEMEQPLGLLRYLPDSIRVLLTETTLHEYMSDTTFMMENRYLLLYFIPGIQPDQLMGYINQLPQRHRDALLQPGLGRFVPSLMNRLVRPDNISAVTDGDATAMLENEGRGDISTSSLLTLDRDGHMNEQDTDREVTLIEAITSLRQTLTGQLNDVELPVIDENEEDADDNSATPREGSNLILSRPREVVVELPQTINPDPGRNQQQNLQAEYDTEERILSDATSAAITNYSTQATTMVSESAAGAVETVSSLIVRFGSWTGLLAGSGGMAMAAVFHPSSIPLGLFNRTDADTATRRTGQGSSSSNRDGMMYGLFAASAFGFMSAGISYFIRNRVRAAIANNRESREIKSSECTEKKHTDAHSEGS</sequence>
<evidence type="ECO:0000313" key="4">
    <source>
        <dbReference type="Proteomes" id="UP001530400"/>
    </source>
</evidence>
<feature type="transmembrane region" description="Helical" evidence="2">
    <location>
        <begin position="476"/>
        <end position="495"/>
    </location>
</feature>
<evidence type="ECO:0000256" key="1">
    <source>
        <dbReference type="SAM" id="MobiDB-lite"/>
    </source>
</evidence>
<organism evidence="3 4">
    <name type="scientific">Cyclotella atomus</name>
    <dbReference type="NCBI Taxonomy" id="382360"/>
    <lineage>
        <taxon>Eukaryota</taxon>
        <taxon>Sar</taxon>
        <taxon>Stramenopiles</taxon>
        <taxon>Ochrophyta</taxon>
        <taxon>Bacillariophyta</taxon>
        <taxon>Coscinodiscophyceae</taxon>
        <taxon>Thalassiosirophycidae</taxon>
        <taxon>Stephanodiscales</taxon>
        <taxon>Stephanodiscaceae</taxon>
        <taxon>Cyclotella</taxon>
    </lineage>
</organism>
<feature type="compositionally biased region" description="Basic and acidic residues" evidence="1">
    <location>
        <begin position="44"/>
        <end position="62"/>
    </location>
</feature>